<comment type="subunit">
    <text evidence="3">HflC and HflK may interact to form a multimeric complex.</text>
</comment>
<evidence type="ECO:0000256" key="4">
    <source>
        <dbReference type="SAM" id="MobiDB-lite"/>
    </source>
</evidence>
<evidence type="ECO:0000313" key="6">
    <source>
        <dbReference type="EMBL" id="MCI4683520.1"/>
    </source>
</evidence>
<comment type="function">
    <text evidence="3">HflC and HflK could encode or regulate a protease.</text>
</comment>
<organism evidence="6 7">
    <name type="scientific">Candidatus Rhodoblastus alkanivorans</name>
    <dbReference type="NCBI Taxonomy" id="2954117"/>
    <lineage>
        <taxon>Bacteria</taxon>
        <taxon>Pseudomonadati</taxon>
        <taxon>Pseudomonadota</taxon>
        <taxon>Alphaproteobacteria</taxon>
        <taxon>Hyphomicrobiales</taxon>
        <taxon>Rhodoblastaceae</taxon>
        <taxon>Rhodoblastus</taxon>
    </lineage>
</organism>
<gene>
    <name evidence="6" type="primary">hflK</name>
    <name evidence="6" type="ORF">K2U94_12210</name>
</gene>
<dbReference type="CDD" id="cd03404">
    <property type="entry name" value="SPFH_HflK"/>
    <property type="match status" value="1"/>
</dbReference>
<dbReference type="InterPro" id="IPR036013">
    <property type="entry name" value="Band_7/SPFH_dom_sf"/>
</dbReference>
<dbReference type="Proteomes" id="UP001139104">
    <property type="component" value="Unassembled WGS sequence"/>
</dbReference>
<name>A0ABS9Z826_9HYPH</name>
<dbReference type="NCBIfam" id="TIGR01933">
    <property type="entry name" value="hflK"/>
    <property type="match status" value="1"/>
</dbReference>
<evidence type="ECO:0000256" key="2">
    <source>
        <dbReference type="ARBA" id="ARBA00006971"/>
    </source>
</evidence>
<dbReference type="RefSeq" id="WP_243067469.1">
    <property type="nucleotide sequence ID" value="NZ_JAIVFK010000013.1"/>
</dbReference>
<dbReference type="GO" id="GO:0006508">
    <property type="term" value="P:proteolysis"/>
    <property type="evidence" value="ECO:0007669"/>
    <property type="project" value="UniProtKB-KW"/>
</dbReference>
<dbReference type="GO" id="GO:0008233">
    <property type="term" value="F:peptidase activity"/>
    <property type="evidence" value="ECO:0007669"/>
    <property type="project" value="UniProtKB-KW"/>
</dbReference>
<keyword evidence="7" id="KW-1185">Reference proteome</keyword>
<comment type="similarity">
    <text evidence="2 3">Belongs to the band 7/mec-2 family. HflK subfamily.</text>
</comment>
<dbReference type="InterPro" id="IPR010201">
    <property type="entry name" value="HflK"/>
</dbReference>
<dbReference type="InterPro" id="IPR001107">
    <property type="entry name" value="Band_7"/>
</dbReference>
<evidence type="ECO:0000256" key="1">
    <source>
        <dbReference type="ARBA" id="ARBA00004167"/>
    </source>
</evidence>
<feature type="domain" description="Band 7" evidence="5">
    <location>
        <begin position="48"/>
        <end position="221"/>
    </location>
</feature>
<sequence>MDDAAEVLRETPDDGARERFLAFLTPPRLDWRGWTLLAALALTVWVSTGFYKVQPDEQGLVLRYGAWVATTPPGLHFHAPWPIEGVLLPKVTQIRQMQLGLPPNGGVPSARDTQMLTGDENLLEADADLLWQIKDAGQYLFNVADPETALRVAAESALREVVSRTPIQGVLSDKRSQVADETADLLQSVLDREGAGIRVVQVQLTRVDPPSAVIDAFNDVQRARADQERSRNEAEAYTNDILPRAEGEAVRITQDADAYKSQAINLAQGEAGNYTAIYNSYAKAPKVTAWRLYLQSMDSVLRKSSRVILDSSGQAMGPLAPYLPLSEIKPPPAPAPATGGGK</sequence>
<protein>
    <recommendedName>
        <fullName evidence="3">Protein HflK</fullName>
    </recommendedName>
</protein>
<evidence type="ECO:0000259" key="5">
    <source>
        <dbReference type="SMART" id="SM00244"/>
    </source>
</evidence>
<dbReference type="EMBL" id="JAIVFP010000001">
    <property type="protein sequence ID" value="MCI4683520.1"/>
    <property type="molecule type" value="Genomic_DNA"/>
</dbReference>
<accession>A0ABS9Z826</accession>
<evidence type="ECO:0000256" key="3">
    <source>
        <dbReference type="RuleBase" id="RU364113"/>
    </source>
</evidence>
<dbReference type="Gene3D" id="3.30.479.30">
    <property type="entry name" value="Band 7 domain"/>
    <property type="match status" value="1"/>
</dbReference>
<comment type="caution">
    <text evidence="6">The sequence shown here is derived from an EMBL/GenBank/DDBJ whole genome shotgun (WGS) entry which is preliminary data.</text>
</comment>
<dbReference type="PANTHER" id="PTHR42911:SF2">
    <property type="entry name" value="PROHIBITIN FAMILY PROTEIN"/>
    <property type="match status" value="1"/>
</dbReference>
<evidence type="ECO:0000313" key="7">
    <source>
        <dbReference type="Proteomes" id="UP001139104"/>
    </source>
</evidence>
<dbReference type="SMART" id="SM00244">
    <property type="entry name" value="PHB"/>
    <property type="match status" value="1"/>
</dbReference>
<dbReference type="PANTHER" id="PTHR42911">
    <property type="entry name" value="MODULATOR OF FTSH PROTEASE HFLC"/>
    <property type="match status" value="1"/>
</dbReference>
<proteinExistence type="inferred from homology"/>
<reference evidence="6" key="1">
    <citation type="journal article" date="2022" name="ISME J.">
        <title>Identification of active gaseous-alkane degraders at natural gas seeps.</title>
        <authorList>
            <person name="Farhan Ul Haque M."/>
            <person name="Hernandez M."/>
            <person name="Crombie A.T."/>
            <person name="Murrell J.C."/>
        </authorList>
    </citation>
    <scope>NUCLEOTIDE SEQUENCE</scope>
    <source>
        <strain evidence="6">PC2</strain>
    </source>
</reference>
<feature type="region of interest" description="Disordered" evidence="4">
    <location>
        <begin position="322"/>
        <end position="342"/>
    </location>
</feature>
<dbReference type="Pfam" id="PF01145">
    <property type="entry name" value="Band_7"/>
    <property type="match status" value="1"/>
</dbReference>
<dbReference type="SUPFAM" id="SSF117892">
    <property type="entry name" value="Band 7/SPFH domain"/>
    <property type="match status" value="1"/>
</dbReference>
<comment type="subcellular location">
    <subcellularLocation>
        <location evidence="1">Membrane</location>
        <topology evidence="1">Single-pass membrane protein</topology>
    </subcellularLocation>
</comment>
<keyword evidence="6" id="KW-0645">Protease</keyword>
<keyword evidence="6" id="KW-0378">Hydrolase</keyword>